<evidence type="ECO:0000259" key="1">
    <source>
        <dbReference type="Pfam" id="PF25467"/>
    </source>
</evidence>
<evidence type="ECO:0000313" key="3">
    <source>
        <dbReference type="Proteomes" id="UP001202328"/>
    </source>
</evidence>
<feature type="domain" description="NOL9 C-terminal" evidence="1">
    <location>
        <begin position="84"/>
        <end position="147"/>
    </location>
</feature>
<gene>
    <name evidence="2" type="ORF">MKW98_005959</name>
</gene>
<dbReference type="InterPro" id="IPR057570">
    <property type="entry name" value="NOL9_C"/>
</dbReference>
<dbReference type="Pfam" id="PF25467">
    <property type="entry name" value="NOL9_C"/>
    <property type="match status" value="1"/>
</dbReference>
<proteinExistence type="predicted"/>
<dbReference type="AlphaFoldDB" id="A0AAD4TAU5"/>
<keyword evidence="3" id="KW-1185">Reference proteome</keyword>
<protein>
    <recommendedName>
        <fullName evidence="1">NOL9 C-terminal domain-containing protein</fullName>
    </recommendedName>
</protein>
<evidence type="ECO:0000313" key="2">
    <source>
        <dbReference type="EMBL" id="KAI3952264.1"/>
    </source>
</evidence>
<dbReference type="Proteomes" id="UP001202328">
    <property type="component" value="Unassembled WGS sequence"/>
</dbReference>
<dbReference type="EMBL" id="JAJJMB010002292">
    <property type="protein sequence ID" value="KAI3952264.1"/>
    <property type="molecule type" value="Genomic_DNA"/>
</dbReference>
<organism evidence="2 3">
    <name type="scientific">Papaver atlanticum</name>
    <dbReference type="NCBI Taxonomy" id="357466"/>
    <lineage>
        <taxon>Eukaryota</taxon>
        <taxon>Viridiplantae</taxon>
        <taxon>Streptophyta</taxon>
        <taxon>Embryophyta</taxon>
        <taxon>Tracheophyta</taxon>
        <taxon>Spermatophyta</taxon>
        <taxon>Magnoliopsida</taxon>
        <taxon>Ranunculales</taxon>
        <taxon>Papaveraceae</taxon>
        <taxon>Papaveroideae</taxon>
        <taxon>Papaver</taxon>
    </lineage>
</organism>
<accession>A0AAD4TAU5</accession>
<reference evidence="2" key="1">
    <citation type="submission" date="2022-04" db="EMBL/GenBank/DDBJ databases">
        <title>A functionally conserved STORR gene fusion in Papaver species that diverged 16.8 million years ago.</title>
        <authorList>
            <person name="Catania T."/>
        </authorList>
    </citation>
    <scope>NUCLEOTIDE SEQUENCE</scope>
    <source>
        <strain evidence="2">S-188037</strain>
    </source>
</reference>
<name>A0AAD4TAU5_9MAGN</name>
<comment type="caution">
    <text evidence="2">The sequence shown here is derived from an EMBL/GenBank/DDBJ whole genome shotgun (WGS) entry which is preliminary data.</text>
</comment>
<sequence>MVQVRISTESKNLPAGAFWLEEDQELSVSVIEIASARRHAYNRSMLIRKDAVLIRDLKIFAYFRQCFPSDFSVDTFKELAQALTAHHPYVVPILRIKVKHLHCQVPSSEIFYALDVSIVGLAVSSAKSSDTEYGTPWCISLGIVRGILKRYILCSYTCSTEQSGKSRSLSAGTPADPYSSITGVRMLIALHVHKCTASVMRPAADLWVTKEAERKIVM</sequence>